<dbReference type="RefSeq" id="WP_005395335.1">
    <property type="nucleotide sequence ID" value="NZ_CAJDZE010000014.1"/>
</dbReference>
<evidence type="ECO:0000313" key="7">
    <source>
        <dbReference type="Proteomes" id="UP000596337"/>
    </source>
</evidence>
<sequence length="119" mass="13644">MKRLMTLASMIALTAAPSVVFAGGYQWTNDTETIHGDVMDSKQAAYEMGRDMIQNYQSKSPGQLRDEFTSLTEYVDRQSFSITDSKVMVNEFLQSDGQVVYQPILNVQYEYRMRETGKY</sequence>
<organism evidence="3 7">
    <name type="scientific">Vibrio diabolicus</name>
    <dbReference type="NCBI Taxonomy" id="50719"/>
    <lineage>
        <taxon>Bacteria</taxon>
        <taxon>Pseudomonadati</taxon>
        <taxon>Pseudomonadota</taxon>
        <taxon>Gammaproteobacteria</taxon>
        <taxon>Vibrionales</taxon>
        <taxon>Vibrionaceae</taxon>
        <taxon>Vibrio</taxon>
        <taxon>Vibrio diabolicus subgroup</taxon>
    </lineage>
</organism>
<proteinExistence type="predicted"/>
<gene>
    <name evidence="2" type="ORF">AL468_19775</name>
    <name evidence="4" type="ORF">CYQ91_02300</name>
    <name evidence="3" type="ORF">JOS67_17150</name>
</gene>
<accession>A0A0T7DX53</accession>
<dbReference type="AlphaFoldDB" id="A0A0T7DX53"/>
<evidence type="ECO:0000313" key="5">
    <source>
        <dbReference type="Proteomes" id="UP000237665"/>
    </source>
</evidence>
<reference evidence="4" key="3">
    <citation type="submission" date="2017-12" db="EMBL/GenBank/DDBJ databases">
        <authorList>
            <person name="Pipes S.E."/>
            <person name="Lovell C.R."/>
        </authorList>
    </citation>
    <scope>NUCLEOTIDE SEQUENCE</scope>
    <source>
        <strain evidence="4">JBS-8-11-1</strain>
    </source>
</reference>
<evidence type="ECO:0000313" key="2">
    <source>
        <dbReference type="EMBL" id="AVH29392.1"/>
    </source>
</evidence>
<dbReference type="EMBL" id="CP069197">
    <property type="protein sequence ID" value="QRG85375.1"/>
    <property type="molecule type" value="Genomic_DNA"/>
</dbReference>
<dbReference type="Proteomes" id="UP000596337">
    <property type="component" value="Chromosome 2"/>
</dbReference>
<evidence type="ECO:0000256" key="1">
    <source>
        <dbReference type="SAM" id="SignalP"/>
    </source>
</evidence>
<dbReference type="Pfam" id="PF11777">
    <property type="entry name" value="DUF3316"/>
    <property type="match status" value="1"/>
</dbReference>
<evidence type="ECO:0000313" key="4">
    <source>
        <dbReference type="EMBL" id="RPB42403.1"/>
    </source>
</evidence>
<dbReference type="Proteomes" id="UP000237665">
    <property type="component" value="Chromosome 2"/>
</dbReference>
<dbReference type="PIRSF" id="PIRSF028299">
    <property type="entry name" value="UCP028299"/>
    <property type="match status" value="1"/>
</dbReference>
<reference evidence="2" key="2">
    <citation type="submission" date="2017-12" db="EMBL/GenBank/DDBJ databases">
        <title>FDA dAtabase for Regulatory Grade micrObial Sequences (FDA-ARGOS): Supporting development and validation of Infectious Disease Dx tests.</title>
        <authorList>
            <person name="Hoffmann M."/>
            <person name="Allard M."/>
            <person name="Evans P."/>
            <person name="Brown E."/>
            <person name="Tallon L."/>
            <person name="Sadzewicz L."/>
            <person name="Sengamalay N."/>
            <person name="Ott S."/>
            <person name="Godinez A."/>
            <person name="Nagaraj S."/>
            <person name="Vavikolanu K."/>
            <person name="Aluvathingal J."/>
            <person name="Nadendla S."/>
            <person name="Sichtig H."/>
        </authorList>
    </citation>
    <scope>NUCLEOTIDE SEQUENCE</scope>
    <source>
        <strain evidence="2">LMG 3418</strain>
    </source>
</reference>
<evidence type="ECO:0000313" key="3">
    <source>
        <dbReference type="EMBL" id="QRG85375.1"/>
    </source>
</evidence>
<reference evidence="4 6" key="4">
    <citation type="journal article" date="2018" name="AMB Express">
        <title>Occurrence and significance of pathogenicity and fitness islands in environmental vibrios.</title>
        <authorList>
            <person name="Klein S."/>
            <person name="Pipes S."/>
            <person name="Lovell C.R."/>
        </authorList>
    </citation>
    <scope>NUCLEOTIDE SEQUENCE [LARGE SCALE GENOMIC DNA]</scope>
    <source>
        <strain evidence="4 6">JBS-8-11-1</strain>
    </source>
</reference>
<protein>
    <submittedName>
        <fullName evidence="3">DUF3316 domain-containing protein</fullName>
    </submittedName>
</protein>
<feature type="signal peptide" evidence="1">
    <location>
        <begin position="1"/>
        <end position="22"/>
    </location>
</feature>
<reference evidence="3 7" key="5">
    <citation type="submission" date="2021-01" db="EMBL/GenBank/DDBJ databases">
        <title>Characterization of a novel blaVMB-2- harboring plasmid in Vibrio diabolicus.</title>
        <authorList>
            <person name="Liu M."/>
        </authorList>
    </citation>
    <scope>NUCLEOTIDE SEQUENCE [LARGE SCALE GENOMIC DNA]</scope>
    <source>
        <strain evidence="3 7">SLV18</strain>
    </source>
</reference>
<feature type="chain" id="PRO_5044547010" evidence="1">
    <location>
        <begin position="23"/>
        <end position="119"/>
    </location>
</feature>
<evidence type="ECO:0000313" key="6">
    <source>
        <dbReference type="Proteomes" id="UP000283878"/>
    </source>
</evidence>
<keyword evidence="1" id="KW-0732">Signal</keyword>
<name>A0A0T7DX53_9VIBR</name>
<dbReference type="EMBL" id="CP014133">
    <property type="protein sequence ID" value="AVH29392.1"/>
    <property type="molecule type" value="Genomic_DNA"/>
</dbReference>
<reference evidence="5" key="1">
    <citation type="submission" date="2017-12" db="EMBL/GenBank/DDBJ databases">
        <title>FDA dAtabase for Regulatory Grade micrObial Sequences (FDA-ARGOS): Supporting development and validation of Infectious Disease Dx tests.</title>
        <authorList>
            <person name="Hoffmann M."/>
            <person name="Allard M."/>
            <person name="Evans P."/>
            <person name="Brown E."/>
            <person name="Tallon L.J."/>
            <person name="Sadzewicz L."/>
            <person name="Sengamalay N."/>
            <person name="Ott S."/>
            <person name="Godinez A."/>
            <person name="Nagaraj S."/>
            <person name="Vavikolanu K."/>
            <person name="Aluvathingal J."/>
            <person name="Nadendla S."/>
            <person name="Hobson J."/>
            <person name="Sichtig H."/>
        </authorList>
    </citation>
    <scope>NUCLEOTIDE SEQUENCE [LARGE SCALE GENOMIC DNA]</scope>
    <source>
        <strain evidence="5">LMG 3418</strain>
    </source>
</reference>
<dbReference type="EMBL" id="PKPZ01000002">
    <property type="protein sequence ID" value="RPB42403.1"/>
    <property type="molecule type" value="Genomic_DNA"/>
</dbReference>
<dbReference type="GeneID" id="45029476"/>
<dbReference type="InterPro" id="IPR016879">
    <property type="entry name" value="UCP028299"/>
</dbReference>
<keyword evidence="5" id="KW-1185">Reference proteome</keyword>
<dbReference type="Proteomes" id="UP000283878">
    <property type="component" value="Unassembled WGS sequence"/>
</dbReference>